<name>A0A2A6DY53_9BACL</name>
<proteinExistence type="predicted"/>
<dbReference type="Proteomes" id="UP000243688">
    <property type="component" value="Unassembled WGS sequence"/>
</dbReference>
<dbReference type="EMBL" id="MOXJ01000031">
    <property type="protein sequence ID" value="PDO09684.1"/>
    <property type="molecule type" value="Genomic_DNA"/>
</dbReference>
<dbReference type="InterPro" id="IPR026838">
    <property type="entry name" value="YheC/D"/>
</dbReference>
<dbReference type="Pfam" id="PF14398">
    <property type="entry name" value="ATPgrasp_YheCD"/>
    <property type="match status" value="1"/>
</dbReference>
<sequence length="366" mass="41346">MKTIGILTLEETPSASSEEWTYFRRLSEAGRELGVRVAVFAAHTLNSPDTLAVARLYDPTARRWLSFRMPLPTVLYDRCRFERSSRFRAYRRFRRDYSDLIYLNRPLANKWAIHRLLSADADMARRLPPARLYRDARDVLTFLRADNAVYLKPINGTGGRGILRVKQLAADVCRIEGRDRRRRILTPIQCAVAELGFRISRLKAGGRYLAQQAIRTELTDGRVHDFRMLVQKNGDGRWSVTGCAARIGAPGSVTANLHGGGTARPAETVLRERFHHSSRVSSIMDEMENTSMIAASLLERRYGRLCELGLDLAVDPSGRVWLLEVNPKPGRDIFRRIGDLHAYRTAVRRPLEYALRLAGNGAAGDG</sequence>
<comment type="caution">
    <text evidence="1">The sequence shown here is derived from an EMBL/GenBank/DDBJ whole genome shotgun (WGS) entry which is preliminary data.</text>
</comment>
<dbReference type="AlphaFoldDB" id="A0A2A6DY53"/>
<dbReference type="SUPFAM" id="SSF56059">
    <property type="entry name" value="Glutathione synthetase ATP-binding domain-like"/>
    <property type="match status" value="1"/>
</dbReference>
<evidence type="ECO:0000313" key="2">
    <source>
        <dbReference type="Proteomes" id="UP000243688"/>
    </source>
</evidence>
<evidence type="ECO:0008006" key="3">
    <source>
        <dbReference type="Google" id="ProtNLM"/>
    </source>
</evidence>
<dbReference type="Gene3D" id="3.30.470.20">
    <property type="entry name" value="ATP-grasp fold, B domain"/>
    <property type="match status" value="1"/>
</dbReference>
<evidence type="ECO:0000313" key="1">
    <source>
        <dbReference type="EMBL" id="PDO09684.1"/>
    </source>
</evidence>
<reference evidence="1 2" key="1">
    <citation type="submission" date="2016-12" db="EMBL/GenBank/DDBJ databases">
        <title>Candidatus Reconcilibacillus cellulovorans genome.</title>
        <authorList>
            <person name="Kolinko S."/>
            <person name="Wu Y.-W."/>
            <person name="Tachea F."/>
            <person name="Denzel E."/>
            <person name="Hiras J."/>
            <person name="Baecker N."/>
            <person name="Chan L.J."/>
            <person name="Eichorst S.A."/>
            <person name="Frey D."/>
            <person name="Adams P.D."/>
            <person name="Pray T."/>
            <person name="Tanjore D."/>
            <person name="Petzold C.J."/>
            <person name="Gladden J.M."/>
            <person name="Simmons B.A."/>
            <person name="Singer S.W."/>
        </authorList>
    </citation>
    <scope>NUCLEOTIDE SEQUENCE [LARGE SCALE GENOMIC DNA]</scope>
    <source>
        <strain evidence="1">JTherm</strain>
    </source>
</reference>
<accession>A0A2A6DY53</accession>
<gene>
    <name evidence="1" type="ORF">BLM47_11305</name>
</gene>
<organism evidence="1 2">
    <name type="scientific">Candidatus Reconcilbacillus cellulovorans</name>
    <dbReference type="NCBI Taxonomy" id="1906605"/>
    <lineage>
        <taxon>Bacteria</taxon>
        <taxon>Bacillati</taxon>
        <taxon>Bacillota</taxon>
        <taxon>Bacilli</taxon>
        <taxon>Bacillales</taxon>
        <taxon>Paenibacillaceae</taxon>
        <taxon>Candidatus Reconcilbacillus</taxon>
    </lineage>
</organism>
<protein>
    <recommendedName>
        <fullName evidence="3">ATP-grasp domain-containing protein</fullName>
    </recommendedName>
</protein>